<name>A0AAV2Q8I8_MEGNR</name>
<dbReference type="PANTHER" id="PTHR46156">
    <property type="entry name" value="CCCH ZINGC FINGER"/>
    <property type="match status" value="1"/>
</dbReference>
<evidence type="ECO:0000256" key="1">
    <source>
        <dbReference type="PROSITE-ProRule" id="PRU00723"/>
    </source>
</evidence>
<reference evidence="4 5" key="1">
    <citation type="submission" date="2024-05" db="EMBL/GenBank/DDBJ databases">
        <authorList>
            <person name="Wallberg A."/>
        </authorList>
    </citation>
    <scope>NUCLEOTIDE SEQUENCE [LARGE SCALE GENOMIC DNA]</scope>
</reference>
<feature type="domain" description="C3H1-type" evidence="3">
    <location>
        <begin position="855"/>
        <end position="881"/>
    </location>
</feature>
<feature type="non-terminal residue" evidence="4">
    <location>
        <position position="934"/>
    </location>
</feature>
<dbReference type="AlphaFoldDB" id="A0AAV2Q8I8"/>
<keyword evidence="1" id="KW-0479">Metal-binding</keyword>
<keyword evidence="1" id="KW-0862">Zinc</keyword>
<feature type="compositionally biased region" description="Polar residues" evidence="2">
    <location>
        <begin position="46"/>
        <end position="59"/>
    </location>
</feature>
<protein>
    <recommendedName>
        <fullName evidence="3">C3H1-type domain-containing protein</fullName>
    </recommendedName>
</protein>
<dbReference type="Gene3D" id="3.30.1370.210">
    <property type="match status" value="2"/>
</dbReference>
<feature type="region of interest" description="Disordered" evidence="2">
    <location>
        <begin position="452"/>
        <end position="471"/>
    </location>
</feature>
<feature type="zinc finger region" description="C3H1-type" evidence="1">
    <location>
        <begin position="909"/>
        <end position="928"/>
    </location>
</feature>
<evidence type="ECO:0000313" key="5">
    <source>
        <dbReference type="Proteomes" id="UP001497623"/>
    </source>
</evidence>
<accession>A0AAV2Q8I8</accession>
<sequence>MTPHSEEKNKIHINPDFLGVCGNAKEVVNVHFNPVFFNKSYNTQNHQQSHTIPNYNPSTLQPLVKKPPLPPLSKPSPCPKPQLHPPFHPQLPSPLFSQPPKPAPKPIVQLKHHQTSNQWQSFSLQTNNSTNKLPHQNYTTYHKNPHVFCKDESKSISATASRSPYVNDKLNYKSTNYLSSNNTKIMNDHTTFSSQTNDYKIRQSSLVSRSKSLGENPGISAYKWTKSAISAHNNTETRKLINKNSPKVATSIQTVSSQKKNGTNIIGSKSFHEINDHKICHQINTENKWTNSYSLKSDASKNPYKIDNTKSNSIKGIYPKNLNEAKLPYVYKINDANKESNAIAKEIETINLAMVNNTNMNKFVPKSMETSPKKSVLVQPNFQYVTPNKSTLNEVKISQTEQSALPSSNSTANSYKVVTRNRIITIPLNTRVVKNNDLKTRFSIVNSTPSKKLGKSLSVHRPSPKFPKRARTYSVTTVPRRTRTQSEMSTLGKSYTVITKTKLIRRLSNNLESENGKGKYSVKTRTKLVRQKSDENKLGAEISTSKNVCSKPHKSIAKYKTISRSGTKCSLLSRTKLVRRSSYSSSPKLVKCLKTSRKACKFSRNNVTITGNKVRSYTSRNANNPIGINSKYKIVKNLKLSPKQRAASNIISKYKINNIPSPKTKTKSKSLSSKYKANPMKIDRRKGLLPTRESKLPSKYLQRKIPKKSDHIINIGGILYKSTRNSLKKQVAKKTVAKSDEAGTPCIVHVRGDQFYLGSSGRTLKRIASSTTKSVPRVHIGGLTYSQTNSGQYELTQNHQARAVLNSARNKSLSVLSQRRKKKCLKKRNEYCMFYNRFGRCAKKDKGQCLFIHDPEKVAVCTRFLRGRCPVDNCPFSHKVDPDKMPVCSHFLRAACSRENCPYRHVRVNPKAPVCKDFLKGFCPSGQKNHILNC</sequence>
<feature type="zinc finger region" description="C3H1-type" evidence="1">
    <location>
        <begin position="855"/>
        <end position="881"/>
    </location>
</feature>
<feature type="zinc finger region" description="C3H1-type" evidence="1">
    <location>
        <begin position="882"/>
        <end position="908"/>
    </location>
</feature>
<dbReference type="SMART" id="SM00356">
    <property type="entry name" value="ZnF_C3H1"/>
    <property type="match status" value="4"/>
</dbReference>
<feature type="region of interest" description="Disordered" evidence="2">
    <location>
        <begin position="46"/>
        <end position="107"/>
    </location>
</feature>
<keyword evidence="5" id="KW-1185">Reference proteome</keyword>
<dbReference type="InterPro" id="IPR000571">
    <property type="entry name" value="Znf_CCCH"/>
</dbReference>
<dbReference type="PANTHER" id="PTHR46156:SF1">
    <property type="entry name" value="ZINC FINGER CCCH DOMAIN-CONTAINING PROTEIN 3"/>
    <property type="match status" value="1"/>
</dbReference>
<feature type="domain" description="C3H1-type" evidence="3">
    <location>
        <begin position="909"/>
        <end position="928"/>
    </location>
</feature>
<organism evidence="4 5">
    <name type="scientific">Meganyctiphanes norvegica</name>
    <name type="common">Northern krill</name>
    <name type="synonym">Thysanopoda norvegica</name>
    <dbReference type="NCBI Taxonomy" id="48144"/>
    <lineage>
        <taxon>Eukaryota</taxon>
        <taxon>Metazoa</taxon>
        <taxon>Ecdysozoa</taxon>
        <taxon>Arthropoda</taxon>
        <taxon>Crustacea</taxon>
        <taxon>Multicrustacea</taxon>
        <taxon>Malacostraca</taxon>
        <taxon>Eumalacostraca</taxon>
        <taxon>Eucarida</taxon>
        <taxon>Euphausiacea</taxon>
        <taxon>Euphausiidae</taxon>
        <taxon>Meganyctiphanes</taxon>
    </lineage>
</organism>
<feature type="compositionally biased region" description="Basic residues" evidence="2">
    <location>
        <begin position="462"/>
        <end position="471"/>
    </location>
</feature>
<evidence type="ECO:0000313" key="4">
    <source>
        <dbReference type="EMBL" id="CAL4070500.1"/>
    </source>
</evidence>
<keyword evidence="1" id="KW-0863">Zinc-finger</keyword>
<dbReference type="GO" id="GO:0008270">
    <property type="term" value="F:zinc ion binding"/>
    <property type="evidence" value="ECO:0007669"/>
    <property type="project" value="UniProtKB-KW"/>
</dbReference>
<dbReference type="PROSITE" id="PS50103">
    <property type="entry name" value="ZF_C3H1"/>
    <property type="match status" value="3"/>
</dbReference>
<feature type="domain" description="C3H1-type" evidence="3">
    <location>
        <begin position="882"/>
        <end position="908"/>
    </location>
</feature>
<proteinExistence type="predicted"/>
<dbReference type="GO" id="GO:0005634">
    <property type="term" value="C:nucleus"/>
    <property type="evidence" value="ECO:0007669"/>
    <property type="project" value="TreeGrafter"/>
</dbReference>
<feature type="compositionally biased region" description="Pro residues" evidence="2">
    <location>
        <begin position="65"/>
        <end position="105"/>
    </location>
</feature>
<evidence type="ECO:0000256" key="2">
    <source>
        <dbReference type="SAM" id="MobiDB-lite"/>
    </source>
</evidence>
<comment type="caution">
    <text evidence="4">The sequence shown here is derived from an EMBL/GenBank/DDBJ whole genome shotgun (WGS) entry which is preliminary data.</text>
</comment>
<dbReference type="Proteomes" id="UP001497623">
    <property type="component" value="Unassembled WGS sequence"/>
</dbReference>
<gene>
    <name evidence="4" type="ORF">MNOR_LOCUS8284</name>
</gene>
<evidence type="ECO:0000259" key="3">
    <source>
        <dbReference type="PROSITE" id="PS50103"/>
    </source>
</evidence>
<dbReference type="EMBL" id="CAXKWB010003819">
    <property type="protein sequence ID" value="CAL4070500.1"/>
    <property type="molecule type" value="Genomic_DNA"/>
</dbReference>